<keyword evidence="8" id="KW-0175">Coiled coil</keyword>
<dbReference type="InterPro" id="IPR012849">
    <property type="entry name" value="Abl-interactor_HHR_dom"/>
</dbReference>
<evidence type="ECO:0000256" key="6">
    <source>
        <dbReference type="ARBA" id="ARBA00022490"/>
    </source>
</evidence>
<dbReference type="GO" id="GO:0017124">
    <property type="term" value="F:SH3 domain binding"/>
    <property type="evidence" value="ECO:0007669"/>
    <property type="project" value="TreeGrafter"/>
</dbReference>
<comment type="subcellular location">
    <subcellularLocation>
        <location evidence="2">Cell projection</location>
        <location evidence="2">Filopodium</location>
    </subcellularLocation>
    <subcellularLocation>
        <location evidence="3">Cell projection</location>
        <location evidence="3">Lamellipodium</location>
    </subcellularLocation>
    <subcellularLocation>
        <location evidence="1">Cytoplasm</location>
        <location evidence="1">Cytoskeleton</location>
    </subcellularLocation>
</comment>
<comment type="caution">
    <text evidence="15">The sequence shown here is derived from an EMBL/GenBank/DDBJ whole genome shotgun (WGS) entry which is preliminary data.</text>
</comment>
<dbReference type="AlphaFoldDB" id="A0AAN9TWL5"/>
<accession>A0AAN9TWL5</accession>
<dbReference type="PANTHER" id="PTHR10460">
    <property type="entry name" value="ABL INTERACTOR FAMILY MEMBER"/>
    <property type="match status" value="1"/>
</dbReference>
<evidence type="ECO:0000256" key="3">
    <source>
        <dbReference type="ARBA" id="ARBA00004510"/>
    </source>
</evidence>
<dbReference type="InterPro" id="IPR036028">
    <property type="entry name" value="SH3-like_dom_sf"/>
</dbReference>
<evidence type="ECO:0000256" key="12">
    <source>
        <dbReference type="SAM" id="MobiDB-lite"/>
    </source>
</evidence>
<keyword evidence="9" id="KW-0206">Cytoskeleton</keyword>
<dbReference type="Pfam" id="PF07815">
    <property type="entry name" value="Abi_HHR"/>
    <property type="match status" value="1"/>
</dbReference>
<dbReference type="PANTHER" id="PTHR10460:SF0">
    <property type="entry name" value="ABELSON INTERACTING PROTEIN, ISOFORM D"/>
    <property type="match status" value="1"/>
</dbReference>
<evidence type="ECO:0000313" key="16">
    <source>
        <dbReference type="Proteomes" id="UP001367676"/>
    </source>
</evidence>
<dbReference type="PROSITE" id="PS50192">
    <property type="entry name" value="T_SNARE"/>
    <property type="match status" value="1"/>
</dbReference>
<evidence type="ECO:0000256" key="4">
    <source>
        <dbReference type="ARBA" id="ARBA00010020"/>
    </source>
</evidence>
<keyword evidence="6" id="KW-0963">Cytoplasm</keyword>
<evidence type="ECO:0000256" key="11">
    <source>
        <dbReference type="PROSITE-ProRule" id="PRU00192"/>
    </source>
</evidence>
<reference evidence="15 16" key="1">
    <citation type="submission" date="2024-03" db="EMBL/GenBank/DDBJ databases">
        <title>Adaptation during the transition from Ophiocordyceps entomopathogen to insect associate is accompanied by gene loss and intensified selection.</title>
        <authorList>
            <person name="Ward C.M."/>
            <person name="Onetto C.A."/>
            <person name="Borneman A.R."/>
        </authorList>
    </citation>
    <scope>NUCLEOTIDE SEQUENCE [LARGE SCALE GENOMIC DNA]</scope>
    <source>
        <strain evidence="15">AWRI1</strain>
        <tissue evidence="15">Single Adult Female</tissue>
    </source>
</reference>
<name>A0AAN9TWL5_9HEMI</name>
<evidence type="ECO:0000259" key="13">
    <source>
        <dbReference type="PROSITE" id="PS50002"/>
    </source>
</evidence>
<evidence type="ECO:0000256" key="8">
    <source>
        <dbReference type="ARBA" id="ARBA00023054"/>
    </source>
</evidence>
<dbReference type="PRINTS" id="PR00452">
    <property type="entry name" value="SH3DOMAIN"/>
</dbReference>
<keyword evidence="5 11" id="KW-0728">SH3 domain</keyword>
<dbReference type="SUPFAM" id="SSF50044">
    <property type="entry name" value="SH3-domain"/>
    <property type="match status" value="1"/>
</dbReference>
<evidence type="ECO:0000256" key="2">
    <source>
        <dbReference type="ARBA" id="ARBA00004486"/>
    </source>
</evidence>
<dbReference type="Gene3D" id="6.10.140.1620">
    <property type="match status" value="1"/>
</dbReference>
<feature type="compositionally biased region" description="Low complexity" evidence="12">
    <location>
        <begin position="166"/>
        <end position="188"/>
    </location>
</feature>
<dbReference type="CDD" id="cd11826">
    <property type="entry name" value="SH3_Abi"/>
    <property type="match status" value="1"/>
</dbReference>
<dbReference type="GO" id="GO:0031209">
    <property type="term" value="C:SCAR complex"/>
    <property type="evidence" value="ECO:0007669"/>
    <property type="project" value="TreeGrafter"/>
</dbReference>
<feature type="compositionally biased region" description="Polar residues" evidence="12">
    <location>
        <begin position="357"/>
        <end position="368"/>
    </location>
</feature>
<dbReference type="EMBL" id="JBBCAQ010000004">
    <property type="protein sequence ID" value="KAK7604180.1"/>
    <property type="molecule type" value="Genomic_DNA"/>
</dbReference>
<evidence type="ECO:0000256" key="9">
    <source>
        <dbReference type="ARBA" id="ARBA00023212"/>
    </source>
</evidence>
<organism evidence="15 16">
    <name type="scientific">Parthenolecanium corni</name>
    <dbReference type="NCBI Taxonomy" id="536013"/>
    <lineage>
        <taxon>Eukaryota</taxon>
        <taxon>Metazoa</taxon>
        <taxon>Ecdysozoa</taxon>
        <taxon>Arthropoda</taxon>
        <taxon>Hexapoda</taxon>
        <taxon>Insecta</taxon>
        <taxon>Pterygota</taxon>
        <taxon>Neoptera</taxon>
        <taxon>Paraneoptera</taxon>
        <taxon>Hemiptera</taxon>
        <taxon>Sternorrhyncha</taxon>
        <taxon>Coccoidea</taxon>
        <taxon>Coccidae</taxon>
        <taxon>Parthenolecanium</taxon>
    </lineage>
</organism>
<protein>
    <recommendedName>
        <fullName evidence="17">Abl interactor 2</fullName>
    </recommendedName>
</protein>
<evidence type="ECO:0000259" key="14">
    <source>
        <dbReference type="PROSITE" id="PS50192"/>
    </source>
</evidence>
<feature type="domain" description="T-SNARE coiled-coil homology" evidence="14">
    <location>
        <begin position="45"/>
        <end position="107"/>
    </location>
</feature>
<dbReference type="FunFam" id="2.30.30.40:FF:000002">
    <property type="entry name" value="abl interactor 1 isoform X1"/>
    <property type="match status" value="1"/>
</dbReference>
<evidence type="ECO:0000256" key="10">
    <source>
        <dbReference type="ARBA" id="ARBA00023273"/>
    </source>
</evidence>
<dbReference type="Proteomes" id="UP001367676">
    <property type="component" value="Unassembled WGS sequence"/>
</dbReference>
<dbReference type="GO" id="GO:0030027">
    <property type="term" value="C:lamellipodium"/>
    <property type="evidence" value="ECO:0007669"/>
    <property type="project" value="UniProtKB-SubCell"/>
</dbReference>
<feature type="compositionally biased region" description="Polar residues" evidence="12">
    <location>
        <begin position="323"/>
        <end position="334"/>
    </location>
</feature>
<dbReference type="InterPro" id="IPR000727">
    <property type="entry name" value="T_SNARE_dom"/>
</dbReference>
<evidence type="ECO:0000256" key="1">
    <source>
        <dbReference type="ARBA" id="ARBA00004245"/>
    </source>
</evidence>
<feature type="region of interest" description="Disordered" evidence="12">
    <location>
        <begin position="157"/>
        <end position="226"/>
    </location>
</feature>
<evidence type="ECO:0000256" key="5">
    <source>
        <dbReference type="ARBA" id="ARBA00022443"/>
    </source>
</evidence>
<sequence length="592" mass="65728">MAELAALLTNEIPEGRNNLSDSHVNLERVADYCETNYLQSDNKRMALEETKNYTTQSLASVAYQINTLAYNFLQLLDLQATQLSEMESQMNHISQTVMIHKEKVARREIGVLTANKTINRQYKIIAPANPEKPIKYVRRQIDYNILDEIGHGVRSATPRLRQRGTSQSSIQSLNSSGGAPGAIVGPAPTTKPPTPPAAVRGTGTLSKNSRDYRAPPIVAPPQVPSHYAPNYPMGHVRRERGPGYSTLPMPQAGHHTLPHQTSGSPQIGMVHPIPQLTQVTPPMPISSVMSTSLNSNDLNMPPPPSPLTLNSSNLSSAGDYSDHNSSGNSSVIGGQQIYRSGSMHHNIPLNAAVASQLHHTMQHRQGSCSPPLPPPPTIEDEHARFGQPAGSQSHPIMSDELDLPGWVPKNYIEKVVAIYDYYADKEDELSFQENAVIYVLKKNDDGWWEGVMDGLTGLFPGNYVEPYVSIFVQMSQFSSSCPNFRLVVSFFVQMSQLSSIHFQIFLKFLHIQLSDQEEAARKYLDYANKLYGTKTEETQYSEWAYATNITNETLTKKLSHFSASCLNFRRDVETFFQMSQFSAGCSNFRLGV</sequence>
<comment type="similarity">
    <text evidence="4">Belongs to the ABI family.</text>
</comment>
<dbReference type="Pfam" id="PF14604">
    <property type="entry name" value="SH3_9"/>
    <property type="match status" value="1"/>
</dbReference>
<dbReference type="PROSITE" id="PS50002">
    <property type="entry name" value="SH3"/>
    <property type="match status" value="1"/>
</dbReference>
<proteinExistence type="inferred from homology"/>
<evidence type="ECO:0000256" key="7">
    <source>
        <dbReference type="ARBA" id="ARBA00022553"/>
    </source>
</evidence>
<dbReference type="GO" id="GO:0005856">
    <property type="term" value="C:cytoskeleton"/>
    <property type="evidence" value="ECO:0007669"/>
    <property type="project" value="UniProtKB-SubCell"/>
</dbReference>
<dbReference type="GO" id="GO:0001764">
    <property type="term" value="P:neuron migration"/>
    <property type="evidence" value="ECO:0007669"/>
    <property type="project" value="TreeGrafter"/>
</dbReference>
<evidence type="ECO:0008006" key="17">
    <source>
        <dbReference type="Google" id="ProtNLM"/>
    </source>
</evidence>
<keyword evidence="7" id="KW-0597">Phosphoprotein</keyword>
<feature type="compositionally biased region" description="Low complexity" evidence="12">
    <location>
        <begin position="307"/>
        <end position="316"/>
    </location>
</feature>
<feature type="region of interest" description="Disordered" evidence="12">
    <location>
        <begin position="289"/>
        <end position="334"/>
    </location>
</feature>
<dbReference type="InterPro" id="IPR001452">
    <property type="entry name" value="SH3_domain"/>
</dbReference>
<dbReference type="Gene3D" id="2.30.30.40">
    <property type="entry name" value="SH3 Domains"/>
    <property type="match status" value="1"/>
</dbReference>
<feature type="region of interest" description="Disordered" evidence="12">
    <location>
        <begin position="356"/>
        <end position="394"/>
    </location>
</feature>
<keyword evidence="16" id="KW-1185">Reference proteome</keyword>
<feature type="domain" description="SH3" evidence="13">
    <location>
        <begin position="410"/>
        <end position="469"/>
    </location>
</feature>
<dbReference type="GO" id="GO:0035591">
    <property type="term" value="F:signaling adaptor activity"/>
    <property type="evidence" value="ECO:0007669"/>
    <property type="project" value="TreeGrafter"/>
</dbReference>
<dbReference type="InterPro" id="IPR028455">
    <property type="entry name" value="ABI3_SH3"/>
</dbReference>
<keyword evidence="10" id="KW-0966">Cell projection</keyword>
<dbReference type="InterPro" id="IPR028457">
    <property type="entry name" value="ABI"/>
</dbReference>
<gene>
    <name evidence="15" type="ORF">V9T40_004453</name>
</gene>
<dbReference type="SMART" id="SM00326">
    <property type="entry name" value="SH3"/>
    <property type="match status" value="1"/>
</dbReference>
<dbReference type="GO" id="GO:0030175">
    <property type="term" value="C:filopodium"/>
    <property type="evidence" value="ECO:0007669"/>
    <property type="project" value="UniProtKB-SubCell"/>
</dbReference>
<evidence type="ECO:0000313" key="15">
    <source>
        <dbReference type="EMBL" id="KAK7604180.1"/>
    </source>
</evidence>